<dbReference type="AlphaFoldDB" id="A0AAD2FSK3"/>
<reference evidence="3" key="1">
    <citation type="submission" date="2023-08" db="EMBL/GenBank/DDBJ databases">
        <authorList>
            <person name="Audoor S."/>
            <person name="Bilcke G."/>
        </authorList>
    </citation>
    <scope>NUCLEOTIDE SEQUENCE</scope>
</reference>
<evidence type="ECO:0000313" key="3">
    <source>
        <dbReference type="EMBL" id="CAJ1951916.1"/>
    </source>
</evidence>
<sequence length="427" mass="48118">MTAQPSTQILHSSDFTTSLRNSISDSHDCTNTRSSSQSVTTNDKNENENNSNSNSNCFNSEDFQRFLNEHRDTLETPGATASSSLDQLFKTSDFFKSHQFSDLFKSQQSFSQMFQSKDSFAELFQSLDSDQKKAFFSSDADKKDPLSPPVFPAMDSMSRVSSSKLLQSKDWLNLGSHVDVNYQQSKLFRDTSSSYGSIDANGDAIDNDNDEPMLIHAPTPAQPQQPTEEASSKPKTDWGDVFFAQLQPSAAVPPLNTLPSSAAPVVPPPKTLPPVPLPKKKRPAAAKTTAATRKQQQGKRYIANPTETDILMGRGGKSNHHPGNKRYREEILNFKNTYSQLTCKEEKTGLSRHVVDYVHKYNGRFLALDKTIKPSRWYEITDAVARRKVSQALREDGDPVKRQEKRARFLERKRQNEEDARRKRQLL</sequence>
<accession>A0AAD2FSK3</accession>
<dbReference type="Pfam" id="PF20710">
    <property type="entry name" value="DUF6824"/>
    <property type="match status" value="1"/>
</dbReference>
<comment type="caution">
    <text evidence="3">The sequence shown here is derived from an EMBL/GenBank/DDBJ whole genome shotgun (WGS) entry which is preliminary data.</text>
</comment>
<feature type="compositionally biased region" description="Pro residues" evidence="1">
    <location>
        <begin position="265"/>
        <end position="277"/>
    </location>
</feature>
<feature type="compositionally biased region" description="Low complexity" evidence="1">
    <location>
        <begin position="285"/>
        <end position="294"/>
    </location>
</feature>
<name>A0AAD2FSK3_9STRA</name>
<keyword evidence="4" id="KW-1185">Reference proteome</keyword>
<gene>
    <name evidence="3" type="ORF">CYCCA115_LOCUS13302</name>
</gene>
<evidence type="ECO:0000313" key="4">
    <source>
        <dbReference type="Proteomes" id="UP001295423"/>
    </source>
</evidence>
<feature type="region of interest" description="Disordered" evidence="1">
    <location>
        <begin position="20"/>
        <end position="59"/>
    </location>
</feature>
<feature type="region of interest" description="Disordered" evidence="1">
    <location>
        <begin position="259"/>
        <end position="298"/>
    </location>
</feature>
<evidence type="ECO:0000256" key="1">
    <source>
        <dbReference type="SAM" id="MobiDB-lite"/>
    </source>
</evidence>
<proteinExistence type="predicted"/>
<organism evidence="3 4">
    <name type="scientific">Cylindrotheca closterium</name>
    <dbReference type="NCBI Taxonomy" id="2856"/>
    <lineage>
        <taxon>Eukaryota</taxon>
        <taxon>Sar</taxon>
        <taxon>Stramenopiles</taxon>
        <taxon>Ochrophyta</taxon>
        <taxon>Bacillariophyta</taxon>
        <taxon>Bacillariophyceae</taxon>
        <taxon>Bacillariophycidae</taxon>
        <taxon>Bacillariales</taxon>
        <taxon>Bacillariaceae</taxon>
        <taxon>Cylindrotheca</taxon>
    </lineage>
</organism>
<evidence type="ECO:0000259" key="2">
    <source>
        <dbReference type="Pfam" id="PF20710"/>
    </source>
</evidence>
<feature type="compositionally biased region" description="Low complexity" evidence="1">
    <location>
        <begin position="48"/>
        <end position="59"/>
    </location>
</feature>
<dbReference type="InterPro" id="IPR049227">
    <property type="entry name" value="DUF6824"/>
</dbReference>
<dbReference type="Proteomes" id="UP001295423">
    <property type="component" value="Unassembled WGS sequence"/>
</dbReference>
<feature type="compositionally biased region" description="Polar residues" evidence="1">
    <location>
        <begin position="31"/>
        <end position="42"/>
    </location>
</feature>
<protein>
    <recommendedName>
        <fullName evidence="2">DUF6824 domain-containing protein</fullName>
    </recommendedName>
</protein>
<feature type="region of interest" description="Disordered" evidence="1">
    <location>
        <begin position="202"/>
        <end position="235"/>
    </location>
</feature>
<feature type="domain" description="DUF6824" evidence="2">
    <location>
        <begin position="309"/>
        <end position="395"/>
    </location>
</feature>
<feature type="compositionally biased region" description="Low complexity" evidence="1">
    <location>
        <begin position="217"/>
        <end position="229"/>
    </location>
</feature>
<dbReference type="EMBL" id="CAKOGP040001792">
    <property type="protein sequence ID" value="CAJ1951916.1"/>
    <property type="molecule type" value="Genomic_DNA"/>
</dbReference>